<dbReference type="InterPro" id="IPR043502">
    <property type="entry name" value="DNA/RNA_pol_sf"/>
</dbReference>
<sequence length="439" mass="48949">MVVTTQDLYALLEDTHDGDSMDCRRGGLCFPRGLGSLDRIESGDPSGASDPPNVQTARPSFYAVFMKCQPLNFKGTEGVVDLTRWIKKMELVFNISGCAIENQGEIKKLEIELWNLKVKGNDVPTYTERFQELTLIYLPRPKTLDETIKLANDFMDQKLRTYAERQIDNKRKADNSSKKQKCPPNNNPSRGRKSPRSCIWGQVKESVWGIVCPSSTKWPLSPTMGPCTQNAQVQTRYGNLPAPSEISGNANVANTQEGQWGENPREFGNAEKRGNASGNPDSNFITGTFLLNNRYASILFVTGADRSFISSVFSSLIDIAQTPLENSYDVELADGKIDMLGLPSARPVEFHIDLILGARPVARAPYRLALSEMKELSEQLQELSDKGFKHLVPHLGIPDLGTAKRRMGPFRITLTTELNKFDIEESLSAPRIDDLFDQL</sequence>
<dbReference type="PANTHER" id="PTHR15503:SF45">
    <property type="entry name" value="RNA-DIRECTED DNA POLYMERASE HOMOLOG"/>
    <property type="match status" value="1"/>
</dbReference>
<protein>
    <recommendedName>
        <fullName evidence="4">Retrotransposon gag domain-containing protein</fullName>
    </recommendedName>
</protein>
<feature type="compositionally biased region" description="Basic and acidic residues" evidence="1">
    <location>
        <begin position="263"/>
        <end position="274"/>
    </location>
</feature>
<dbReference type="Proteomes" id="UP001151760">
    <property type="component" value="Unassembled WGS sequence"/>
</dbReference>
<evidence type="ECO:0000256" key="1">
    <source>
        <dbReference type="SAM" id="MobiDB-lite"/>
    </source>
</evidence>
<comment type="caution">
    <text evidence="2">The sequence shown here is derived from an EMBL/GenBank/DDBJ whole genome shotgun (WGS) entry which is preliminary data.</text>
</comment>
<dbReference type="PANTHER" id="PTHR15503">
    <property type="entry name" value="LDOC1 RELATED"/>
    <property type="match status" value="1"/>
</dbReference>
<feature type="compositionally biased region" description="Basic and acidic residues" evidence="1">
    <location>
        <begin position="167"/>
        <end position="177"/>
    </location>
</feature>
<organism evidence="2 3">
    <name type="scientific">Tanacetum coccineum</name>
    <dbReference type="NCBI Taxonomy" id="301880"/>
    <lineage>
        <taxon>Eukaryota</taxon>
        <taxon>Viridiplantae</taxon>
        <taxon>Streptophyta</taxon>
        <taxon>Embryophyta</taxon>
        <taxon>Tracheophyta</taxon>
        <taxon>Spermatophyta</taxon>
        <taxon>Magnoliopsida</taxon>
        <taxon>eudicotyledons</taxon>
        <taxon>Gunneridae</taxon>
        <taxon>Pentapetalae</taxon>
        <taxon>asterids</taxon>
        <taxon>campanulids</taxon>
        <taxon>Asterales</taxon>
        <taxon>Asteraceae</taxon>
        <taxon>Asteroideae</taxon>
        <taxon>Anthemideae</taxon>
        <taxon>Anthemidinae</taxon>
        <taxon>Tanacetum</taxon>
    </lineage>
</organism>
<evidence type="ECO:0008006" key="4">
    <source>
        <dbReference type="Google" id="ProtNLM"/>
    </source>
</evidence>
<proteinExistence type="predicted"/>
<dbReference type="EMBL" id="BQNB010016189">
    <property type="protein sequence ID" value="GJT48880.1"/>
    <property type="molecule type" value="Genomic_DNA"/>
</dbReference>
<accession>A0ABQ5ED94</accession>
<keyword evidence="3" id="KW-1185">Reference proteome</keyword>
<feature type="region of interest" description="Disordered" evidence="1">
    <location>
        <begin position="255"/>
        <end position="279"/>
    </location>
</feature>
<evidence type="ECO:0000313" key="2">
    <source>
        <dbReference type="EMBL" id="GJT48880.1"/>
    </source>
</evidence>
<name>A0ABQ5ED94_9ASTR</name>
<dbReference type="Pfam" id="PF08284">
    <property type="entry name" value="RVP_2"/>
    <property type="match status" value="1"/>
</dbReference>
<dbReference type="SUPFAM" id="SSF56672">
    <property type="entry name" value="DNA/RNA polymerases"/>
    <property type="match status" value="1"/>
</dbReference>
<gene>
    <name evidence="2" type="ORF">Tco_0975037</name>
</gene>
<dbReference type="Gene3D" id="3.10.10.10">
    <property type="entry name" value="HIV Type 1 Reverse Transcriptase, subunit A, domain 1"/>
    <property type="match status" value="1"/>
</dbReference>
<feature type="region of interest" description="Disordered" evidence="1">
    <location>
        <begin position="167"/>
        <end position="196"/>
    </location>
</feature>
<reference evidence="2" key="1">
    <citation type="journal article" date="2022" name="Int. J. Mol. Sci.">
        <title>Draft Genome of Tanacetum Coccineum: Genomic Comparison of Closely Related Tanacetum-Family Plants.</title>
        <authorList>
            <person name="Yamashiro T."/>
            <person name="Shiraishi A."/>
            <person name="Nakayama K."/>
            <person name="Satake H."/>
        </authorList>
    </citation>
    <scope>NUCLEOTIDE SEQUENCE</scope>
</reference>
<dbReference type="InterPro" id="IPR032567">
    <property type="entry name" value="RTL1-rel"/>
</dbReference>
<evidence type="ECO:0000313" key="3">
    <source>
        <dbReference type="Proteomes" id="UP001151760"/>
    </source>
</evidence>
<reference evidence="2" key="2">
    <citation type="submission" date="2022-01" db="EMBL/GenBank/DDBJ databases">
        <authorList>
            <person name="Yamashiro T."/>
            <person name="Shiraishi A."/>
            <person name="Satake H."/>
            <person name="Nakayama K."/>
        </authorList>
    </citation>
    <scope>NUCLEOTIDE SEQUENCE</scope>
</reference>